<evidence type="ECO:0000256" key="1">
    <source>
        <dbReference type="SAM" id="SignalP"/>
    </source>
</evidence>
<protein>
    <submittedName>
        <fullName evidence="2">Uncharacterized protein</fullName>
    </submittedName>
</protein>
<dbReference type="Proteomes" id="UP001630127">
    <property type="component" value="Unassembled WGS sequence"/>
</dbReference>
<keyword evidence="3" id="KW-1185">Reference proteome</keyword>
<dbReference type="EMBL" id="JBJUIK010000016">
    <property type="protein sequence ID" value="KAL3499959.1"/>
    <property type="molecule type" value="Genomic_DNA"/>
</dbReference>
<reference evidence="2 3" key="1">
    <citation type="submission" date="2024-11" db="EMBL/GenBank/DDBJ databases">
        <title>A near-complete genome assembly of Cinchona calisaya.</title>
        <authorList>
            <person name="Lian D.C."/>
            <person name="Zhao X.W."/>
            <person name="Wei L."/>
        </authorList>
    </citation>
    <scope>NUCLEOTIDE SEQUENCE [LARGE SCALE GENOMIC DNA]</scope>
    <source>
        <tissue evidence="2">Nenye</tissue>
    </source>
</reference>
<gene>
    <name evidence="2" type="ORF">ACH5RR_039052</name>
</gene>
<evidence type="ECO:0000313" key="2">
    <source>
        <dbReference type="EMBL" id="KAL3499959.1"/>
    </source>
</evidence>
<dbReference type="AlphaFoldDB" id="A0ABD2Y0J9"/>
<feature type="signal peptide" evidence="1">
    <location>
        <begin position="1"/>
        <end position="22"/>
    </location>
</feature>
<comment type="caution">
    <text evidence="2">The sequence shown here is derived from an EMBL/GenBank/DDBJ whole genome shotgun (WGS) entry which is preliminary data.</text>
</comment>
<feature type="chain" id="PRO_5044826003" evidence="1">
    <location>
        <begin position="23"/>
        <end position="106"/>
    </location>
</feature>
<organism evidence="2 3">
    <name type="scientific">Cinchona calisaya</name>
    <dbReference type="NCBI Taxonomy" id="153742"/>
    <lineage>
        <taxon>Eukaryota</taxon>
        <taxon>Viridiplantae</taxon>
        <taxon>Streptophyta</taxon>
        <taxon>Embryophyta</taxon>
        <taxon>Tracheophyta</taxon>
        <taxon>Spermatophyta</taxon>
        <taxon>Magnoliopsida</taxon>
        <taxon>eudicotyledons</taxon>
        <taxon>Gunneridae</taxon>
        <taxon>Pentapetalae</taxon>
        <taxon>asterids</taxon>
        <taxon>lamiids</taxon>
        <taxon>Gentianales</taxon>
        <taxon>Rubiaceae</taxon>
        <taxon>Cinchonoideae</taxon>
        <taxon>Cinchoneae</taxon>
        <taxon>Cinchona</taxon>
    </lineage>
</organism>
<accession>A0ABD2Y0J9</accession>
<sequence>MISHLFYFILFFSIRALLFCRANEEEASQIMKILQKYAKISGQIINTDKIISKNVKTNDITSILQRLNNMKQAKKSKYFRLPMVIGMSKKQVFAHVKDKVRSKLHG</sequence>
<evidence type="ECO:0000313" key="3">
    <source>
        <dbReference type="Proteomes" id="UP001630127"/>
    </source>
</evidence>
<proteinExistence type="predicted"/>
<keyword evidence="1" id="KW-0732">Signal</keyword>
<name>A0ABD2Y0J9_9GENT</name>